<organism evidence="1 2">
    <name type="scientific">Prauserella muralis</name>
    <dbReference type="NCBI Taxonomy" id="588067"/>
    <lineage>
        <taxon>Bacteria</taxon>
        <taxon>Bacillati</taxon>
        <taxon>Actinomycetota</taxon>
        <taxon>Actinomycetes</taxon>
        <taxon>Pseudonocardiales</taxon>
        <taxon>Pseudonocardiaceae</taxon>
        <taxon>Prauserella</taxon>
    </lineage>
</organism>
<dbReference type="Proteomes" id="UP000249915">
    <property type="component" value="Unassembled WGS sequence"/>
</dbReference>
<proteinExistence type="predicted"/>
<sequence>MSTPRPPISESEPRTVGPELVWAGRAGDPVVLVLDPAGEAKHDDVPPTWESIAERHHVGWCRVPVEGALTAAEDLLGDPDGLGTPFDLVTSGPAEFETLDIAARHATTVRSVLLVDPVSPERGPAMTRKRELEDAGVVVTVAARSFDGARDRIGPPLPLGHPDAAAGVRRALDDLDATSPAGD</sequence>
<name>A0A2V4AHU3_9PSEU</name>
<protein>
    <submittedName>
        <fullName evidence="1">Uncharacterized protein</fullName>
    </submittedName>
</protein>
<accession>A0A2V4AHU3</accession>
<reference evidence="1 2" key="1">
    <citation type="submission" date="2016-07" db="EMBL/GenBank/DDBJ databases">
        <title>Draft genome sequence of Prauserella muralis DSM 45305, isolated from a mould-covered wall in an indoor environment.</title>
        <authorList>
            <person name="Ruckert C."/>
            <person name="Albersmeier A."/>
            <person name="Jiang C.-L."/>
            <person name="Jiang Y."/>
            <person name="Kalinowski J."/>
            <person name="Schneider O."/>
            <person name="Winkler A."/>
            <person name="Zotchev S.B."/>
        </authorList>
    </citation>
    <scope>NUCLEOTIDE SEQUENCE [LARGE SCALE GENOMIC DNA]</scope>
    <source>
        <strain evidence="1 2">DSM 45305</strain>
    </source>
</reference>
<dbReference type="EMBL" id="MASW01000007">
    <property type="protein sequence ID" value="PXY19478.1"/>
    <property type="molecule type" value="Genomic_DNA"/>
</dbReference>
<evidence type="ECO:0000313" key="2">
    <source>
        <dbReference type="Proteomes" id="UP000249915"/>
    </source>
</evidence>
<dbReference type="RefSeq" id="WP_211330549.1">
    <property type="nucleotide sequence ID" value="NZ_MASW01000007.1"/>
</dbReference>
<dbReference type="AlphaFoldDB" id="A0A2V4AHU3"/>
<keyword evidence="2" id="KW-1185">Reference proteome</keyword>
<gene>
    <name evidence="1" type="ORF">BAY60_32580</name>
</gene>
<comment type="caution">
    <text evidence="1">The sequence shown here is derived from an EMBL/GenBank/DDBJ whole genome shotgun (WGS) entry which is preliminary data.</text>
</comment>
<evidence type="ECO:0000313" key="1">
    <source>
        <dbReference type="EMBL" id="PXY19478.1"/>
    </source>
</evidence>